<keyword evidence="6 7" id="KW-0472">Membrane</keyword>
<feature type="transmembrane region" description="Helical" evidence="7">
    <location>
        <begin position="52"/>
        <end position="70"/>
    </location>
</feature>
<feature type="transmembrane region" description="Helical" evidence="7">
    <location>
        <begin position="24"/>
        <end position="46"/>
    </location>
</feature>
<dbReference type="InterPro" id="IPR004630">
    <property type="entry name" value="UPF0324_YeiH-like"/>
</dbReference>
<evidence type="ECO:0000256" key="4">
    <source>
        <dbReference type="ARBA" id="ARBA00022692"/>
    </source>
</evidence>
<evidence type="ECO:0000256" key="3">
    <source>
        <dbReference type="ARBA" id="ARBA00022475"/>
    </source>
</evidence>
<keyword evidence="5 7" id="KW-1133">Transmembrane helix</keyword>
<keyword evidence="3" id="KW-1003">Cell membrane</keyword>
<protein>
    <submittedName>
        <fullName evidence="8">YeiH family protein</fullName>
    </submittedName>
</protein>
<feature type="transmembrane region" description="Helical" evidence="7">
    <location>
        <begin position="171"/>
        <end position="195"/>
    </location>
</feature>
<dbReference type="Pfam" id="PF03601">
    <property type="entry name" value="Cons_hypoth698"/>
    <property type="match status" value="1"/>
</dbReference>
<evidence type="ECO:0000256" key="2">
    <source>
        <dbReference type="ARBA" id="ARBA00007977"/>
    </source>
</evidence>
<comment type="caution">
    <text evidence="8">The sequence shown here is derived from an EMBL/GenBank/DDBJ whole genome shotgun (WGS) entry which is preliminary data.</text>
</comment>
<keyword evidence="9" id="KW-1185">Reference proteome</keyword>
<sequence length="365" mass="38040">MSASTAPATSQPLLAAQTPRTPSLWPGLALAGALAAVAIWLSRYPWFQSHGLSALTLAIVLGMVVGNTVYPRIAAQAHTGVGFAKSTLLRAGIVLYGLRLTFTDIAQVGWPGVLIDVLMLGSTFVGAYWVGTRLFKMDRQTVLLIGAGSSVCGAAAVLATEPVVKARAEQVAVAVATVVVFGTLAMFLWPTLYALATQSGWLQMDAHQYGIFVGSTVHEVAQVVVAGASEGEAAANAAVIAKMVRVMMLAPLLIALSWWLAAPSAGAGSTTSGEPSRVVIPWFAVGFIAVTAFNTIVPLPAHWIVVGRWVDDALLATAMASLGLTTHLQLIRKAGAKPLLLAAMLFGWLLGGGLLVNVAVHWLMG</sequence>
<accession>A0ABW4KSE0</accession>
<proteinExistence type="inferred from homology"/>
<evidence type="ECO:0000256" key="7">
    <source>
        <dbReference type="SAM" id="Phobius"/>
    </source>
</evidence>
<keyword evidence="4 7" id="KW-0812">Transmembrane</keyword>
<feature type="transmembrane region" description="Helical" evidence="7">
    <location>
        <begin position="142"/>
        <end position="159"/>
    </location>
</feature>
<comment type="similarity">
    <text evidence="2">Belongs to the UPF0324 family.</text>
</comment>
<name>A0ABW4KSE0_9BURK</name>
<feature type="transmembrane region" description="Helical" evidence="7">
    <location>
        <begin position="108"/>
        <end position="130"/>
    </location>
</feature>
<dbReference type="PANTHER" id="PTHR30106">
    <property type="entry name" value="INNER MEMBRANE PROTEIN YEIH-RELATED"/>
    <property type="match status" value="1"/>
</dbReference>
<comment type="subcellular location">
    <subcellularLocation>
        <location evidence="1">Cell membrane</location>
        <topology evidence="1">Multi-pass membrane protein</topology>
    </subcellularLocation>
</comment>
<evidence type="ECO:0000313" key="9">
    <source>
        <dbReference type="Proteomes" id="UP001597304"/>
    </source>
</evidence>
<dbReference type="RefSeq" id="WP_370512900.1">
    <property type="nucleotide sequence ID" value="NZ_JBHUEJ010000019.1"/>
</dbReference>
<feature type="transmembrane region" description="Helical" evidence="7">
    <location>
        <begin position="279"/>
        <end position="299"/>
    </location>
</feature>
<reference evidence="9" key="1">
    <citation type="journal article" date="2019" name="Int. J. Syst. Evol. Microbiol.">
        <title>The Global Catalogue of Microorganisms (GCM) 10K type strain sequencing project: providing services to taxonomists for standard genome sequencing and annotation.</title>
        <authorList>
            <consortium name="The Broad Institute Genomics Platform"/>
            <consortium name="The Broad Institute Genome Sequencing Center for Infectious Disease"/>
            <person name="Wu L."/>
            <person name="Ma J."/>
        </authorList>
    </citation>
    <scope>NUCLEOTIDE SEQUENCE [LARGE SCALE GENOMIC DNA]</scope>
    <source>
        <strain evidence="9">LMG 29247</strain>
    </source>
</reference>
<dbReference type="Proteomes" id="UP001597304">
    <property type="component" value="Unassembled WGS sequence"/>
</dbReference>
<feature type="transmembrane region" description="Helical" evidence="7">
    <location>
        <begin position="246"/>
        <end position="267"/>
    </location>
</feature>
<dbReference type="EMBL" id="JBHUEJ010000019">
    <property type="protein sequence ID" value="MFD1710954.1"/>
    <property type="molecule type" value="Genomic_DNA"/>
</dbReference>
<organism evidence="8 9">
    <name type="scientific">Ottowia flava</name>
    <dbReference type="NCBI Taxonomy" id="2675430"/>
    <lineage>
        <taxon>Bacteria</taxon>
        <taxon>Pseudomonadati</taxon>
        <taxon>Pseudomonadota</taxon>
        <taxon>Betaproteobacteria</taxon>
        <taxon>Burkholderiales</taxon>
        <taxon>Comamonadaceae</taxon>
        <taxon>Ottowia</taxon>
    </lineage>
</organism>
<evidence type="ECO:0000256" key="1">
    <source>
        <dbReference type="ARBA" id="ARBA00004651"/>
    </source>
</evidence>
<evidence type="ECO:0000256" key="5">
    <source>
        <dbReference type="ARBA" id="ARBA00022989"/>
    </source>
</evidence>
<evidence type="ECO:0000313" key="8">
    <source>
        <dbReference type="EMBL" id="MFD1710954.1"/>
    </source>
</evidence>
<dbReference type="InterPro" id="IPR018383">
    <property type="entry name" value="UPF0324_pro"/>
</dbReference>
<dbReference type="PANTHER" id="PTHR30106:SF2">
    <property type="entry name" value="UPF0324 INNER MEMBRANE PROTEIN YEIH"/>
    <property type="match status" value="1"/>
</dbReference>
<feature type="transmembrane region" description="Helical" evidence="7">
    <location>
        <begin position="339"/>
        <end position="364"/>
    </location>
</feature>
<gene>
    <name evidence="8" type="ORF">ACFSF0_10080</name>
</gene>
<dbReference type="NCBIfam" id="TIGR00698">
    <property type="entry name" value="YeiH family putative sulfate export transporter"/>
    <property type="match status" value="1"/>
</dbReference>
<evidence type="ECO:0000256" key="6">
    <source>
        <dbReference type="ARBA" id="ARBA00023136"/>
    </source>
</evidence>